<dbReference type="Proteomes" id="UP001139104">
    <property type="component" value="Unassembled WGS sequence"/>
</dbReference>
<evidence type="ECO:0000256" key="2">
    <source>
        <dbReference type="ARBA" id="ARBA00009784"/>
    </source>
</evidence>
<comment type="caution">
    <text evidence="7">Lacks conserved residue(s) required for the propagation of feature annotation.</text>
</comment>
<dbReference type="InterPro" id="IPR002771">
    <property type="entry name" value="Multi_antbiot-R_MarC"/>
</dbReference>
<reference evidence="8" key="1">
    <citation type="journal article" date="2022" name="ISME J.">
        <title>Identification of active gaseous-alkane degraders at natural gas seeps.</title>
        <authorList>
            <person name="Farhan Ul Haque M."/>
            <person name="Hernandez M."/>
            <person name="Crombie A.T."/>
            <person name="Murrell J.C."/>
        </authorList>
    </citation>
    <scope>NUCLEOTIDE SEQUENCE</scope>
    <source>
        <strain evidence="8">PC2</strain>
    </source>
</reference>
<evidence type="ECO:0000256" key="5">
    <source>
        <dbReference type="ARBA" id="ARBA00022989"/>
    </source>
</evidence>
<dbReference type="PANTHER" id="PTHR33508:SF1">
    <property type="entry name" value="UPF0056 MEMBRANE PROTEIN YHCE"/>
    <property type="match status" value="1"/>
</dbReference>
<feature type="transmembrane region" description="Helical" evidence="7">
    <location>
        <begin position="181"/>
        <end position="201"/>
    </location>
</feature>
<comment type="subcellular location">
    <subcellularLocation>
        <location evidence="1 7">Cell membrane</location>
        <topology evidence="1 7">Multi-pass membrane protein</topology>
    </subcellularLocation>
</comment>
<evidence type="ECO:0000313" key="9">
    <source>
        <dbReference type="Proteomes" id="UP001139104"/>
    </source>
</evidence>
<evidence type="ECO:0000256" key="7">
    <source>
        <dbReference type="RuleBase" id="RU362048"/>
    </source>
</evidence>
<organism evidence="8 9">
    <name type="scientific">Candidatus Rhodoblastus alkanivorans</name>
    <dbReference type="NCBI Taxonomy" id="2954117"/>
    <lineage>
        <taxon>Bacteria</taxon>
        <taxon>Pseudomonadati</taxon>
        <taxon>Pseudomonadota</taxon>
        <taxon>Alphaproteobacteria</taxon>
        <taxon>Hyphomicrobiales</taxon>
        <taxon>Rhodoblastaceae</taxon>
        <taxon>Rhodoblastus</taxon>
    </lineage>
</organism>
<dbReference type="EMBL" id="JAIVFP010000001">
    <property type="protein sequence ID" value="MCI4684216.1"/>
    <property type="molecule type" value="Genomic_DNA"/>
</dbReference>
<keyword evidence="4 7" id="KW-0812">Transmembrane</keyword>
<keyword evidence="3" id="KW-1003">Cell membrane</keyword>
<keyword evidence="9" id="KW-1185">Reference proteome</keyword>
<evidence type="ECO:0000256" key="3">
    <source>
        <dbReference type="ARBA" id="ARBA00022475"/>
    </source>
</evidence>
<comment type="caution">
    <text evidence="8">The sequence shown here is derived from an EMBL/GenBank/DDBJ whole genome shotgun (WGS) entry which is preliminary data.</text>
</comment>
<feature type="transmembrane region" description="Helical" evidence="7">
    <location>
        <begin position="144"/>
        <end position="169"/>
    </location>
</feature>
<keyword evidence="5 7" id="KW-1133">Transmembrane helix</keyword>
<evidence type="ECO:0000256" key="4">
    <source>
        <dbReference type="ARBA" id="ARBA00022692"/>
    </source>
</evidence>
<dbReference type="NCBIfam" id="TIGR00427">
    <property type="entry name" value="NAAT family transporter"/>
    <property type="match status" value="1"/>
</dbReference>
<comment type="similarity">
    <text evidence="2 7">Belongs to the UPF0056 (MarC) family.</text>
</comment>
<feature type="transmembrane region" description="Helical" evidence="7">
    <location>
        <begin position="48"/>
        <end position="69"/>
    </location>
</feature>
<sequence length="217" mass="22558">MGREVTLFVSTFSTLLAIVNPLEALPVFLKMMEGKPKAEYRGVARRASLYAAGLMFFFLIFGTIILKIFGVSLSMVRVVGGIVLLRIGFDLFSGSPSGAIGVAASGKDQGDIAFVPLAMPLMCGPGAIATLLGMTSMVKSSQFAAGALLVVAAAIVLSMAVTFLCLAYAETLVDRIGPLGIDAVTRIVGFFVAAMGGGLIFQGVIQALQEYGVIAAH</sequence>
<name>A0ABS9Z9W6_9HYPH</name>
<dbReference type="PANTHER" id="PTHR33508">
    <property type="entry name" value="UPF0056 MEMBRANE PROTEIN YHCE"/>
    <property type="match status" value="1"/>
</dbReference>
<keyword evidence="6 7" id="KW-0472">Membrane</keyword>
<proteinExistence type="inferred from homology"/>
<evidence type="ECO:0000313" key="8">
    <source>
        <dbReference type="EMBL" id="MCI4684216.1"/>
    </source>
</evidence>
<protein>
    <recommendedName>
        <fullName evidence="7">UPF0056 membrane protein</fullName>
    </recommendedName>
</protein>
<evidence type="ECO:0000256" key="6">
    <source>
        <dbReference type="ARBA" id="ARBA00023136"/>
    </source>
</evidence>
<accession>A0ABS9Z9W6</accession>
<dbReference type="Pfam" id="PF01914">
    <property type="entry name" value="MarC"/>
    <property type="match status" value="1"/>
</dbReference>
<feature type="transmembrane region" description="Helical" evidence="7">
    <location>
        <begin position="112"/>
        <end position="132"/>
    </location>
</feature>
<evidence type="ECO:0000256" key="1">
    <source>
        <dbReference type="ARBA" id="ARBA00004651"/>
    </source>
</evidence>
<gene>
    <name evidence="8" type="ORF">K2U94_15845</name>
</gene>
<dbReference type="RefSeq" id="WP_243068123.1">
    <property type="nucleotide sequence ID" value="NZ_JAIVFK010000015.1"/>
</dbReference>